<dbReference type="RefSeq" id="WP_131182743.1">
    <property type="nucleotide sequence ID" value="NZ_QJUO01000001.1"/>
</dbReference>
<organism evidence="1 2">
    <name type="scientific">Stutzerimonas kirkiae</name>
    <dbReference type="NCBI Taxonomy" id="2211392"/>
    <lineage>
        <taxon>Bacteria</taxon>
        <taxon>Pseudomonadati</taxon>
        <taxon>Pseudomonadota</taxon>
        <taxon>Gammaproteobacteria</taxon>
        <taxon>Pseudomonadales</taxon>
        <taxon>Pseudomonadaceae</taxon>
        <taxon>Stutzerimonas</taxon>
    </lineage>
</organism>
<name>A0A4Q9RDE3_9GAMM</name>
<evidence type="ECO:0000313" key="1">
    <source>
        <dbReference type="EMBL" id="TBU99374.1"/>
    </source>
</evidence>
<dbReference type="EMBL" id="QJUP01000002">
    <property type="protein sequence ID" value="TBU99374.1"/>
    <property type="molecule type" value="Genomic_DNA"/>
</dbReference>
<keyword evidence="2" id="KW-1185">Reference proteome</keyword>
<gene>
    <name evidence="1" type="ORF">DNJ96_03460</name>
</gene>
<comment type="caution">
    <text evidence="1">The sequence shown here is derived from an EMBL/GenBank/DDBJ whole genome shotgun (WGS) entry which is preliminary data.</text>
</comment>
<dbReference type="AlphaFoldDB" id="A0A4Q9RDE3"/>
<sequence length="70" mass="7858">MREVIRHGDNGWLVDFFDGEALVERTLGSQQGIELRERARRGAQDYSIAKGIQGYLQEVERLLGGAGRVI</sequence>
<reference evidence="1 2" key="1">
    <citation type="submission" date="2018-06" db="EMBL/GenBank/DDBJ databases">
        <title>Three novel Pseudomonas species isolated from symptomatic oak.</title>
        <authorList>
            <person name="Bueno-Gonzalez V."/>
            <person name="Brady C."/>
        </authorList>
    </citation>
    <scope>NUCLEOTIDE SEQUENCE [LARGE SCALE GENOMIC DNA]</scope>
    <source>
        <strain evidence="1 2">P17C</strain>
    </source>
</reference>
<dbReference type="SUPFAM" id="SSF53756">
    <property type="entry name" value="UDP-Glycosyltransferase/glycogen phosphorylase"/>
    <property type="match status" value="1"/>
</dbReference>
<protein>
    <submittedName>
        <fullName evidence="1">Uncharacterized protein</fullName>
    </submittedName>
</protein>
<evidence type="ECO:0000313" key="2">
    <source>
        <dbReference type="Proteomes" id="UP000292639"/>
    </source>
</evidence>
<proteinExistence type="predicted"/>
<accession>A0A4Q9RDE3</accession>
<dbReference type="Proteomes" id="UP000292639">
    <property type="component" value="Unassembled WGS sequence"/>
</dbReference>